<accession>A0A0P9HIX2</accession>
<dbReference type="AlphaFoldDB" id="A0A0P9HIX2"/>
<evidence type="ECO:0000256" key="1">
    <source>
        <dbReference type="SAM" id="Phobius"/>
    </source>
</evidence>
<dbReference type="Proteomes" id="UP000050509">
    <property type="component" value="Unassembled WGS sequence"/>
</dbReference>
<comment type="caution">
    <text evidence="2">The sequence shown here is derived from an EMBL/GenBank/DDBJ whole genome shotgun (WGS) entry which is preliminary data.</text>
</comment>
<keyword evidence="1" id="KW-0812">Transmembrane</keyword>
<feature type="transmembrane region" description="Helical" evidence="1">
    <location>
        <begin position="42"/>
        <end position="64"/>
    </location>
</feature>
<evidence type="ECO:0000313" key="3">
    <source>
        <dbReference type="Proteomes" id="UP000050509"/>
    </source>
</evidence>
<evidence type="ECO:0000313" key="2">
    <source>
        <dbReference type="EMBL" id="KPV54879.1"/>
    </source>
</evidence>
<proteinExistence type="predicted"/>
<feature type="transmembrane region" description="Helical" evidence="1">
    <location>
        <begin position="108"/>
        <end position="130"/>
    </location>
</feature>
<protein>
    <submittedName>
        <fullName evidence="2">Uncharacterized protein</fullName>
    </submittedName>
</protein>
<feature type="transmembrane region" description="Helical" evidence="1">
    <location>
        <begin position="12"/>
        <end position="30"/>
    </location>
</feature>
<keyword evidence="1" id="KW-1133">Transmembrane helix</keyword>
<sequence>MITEQLLPARRRAIGVLGTLARLVVGSWMLASNIAAFQLDEWYEGVLGLLVFPAILLLGQWLRLHSTSTPLRATGPVGYLVNAAIFLALYLTPWYFPPLAFTSDAVVYFYGASMLLAAVRGYAGCEVLAVSNWLLGRDDQVGCVVFLPVDAVETRLSGAARHEQ</sequence>
<keyword evidence="1" id="KW-0472">Membrane</keyword>
<dbReference type="EMBL" id="LJCR01000009">
    <property type="protein sequence ID" value="KPV54879.1"/>
    <property type="molecule type" value="Genomic_DNA"/>
</dbReference>
<name>A0A0P9HIX2_9CHLR</name>
<organism evidence="2 3">
    <name type="scientific">Kouleothrix aurantiaca</name>
    <dbReference type="NCBI Taxonomy" id="186479"/>
    <lineage>
        <taxon>Bacteria</taxon>
        <taxon>Bacillati</taxon>
        <taxon>Chloroflexota</taxon>
        <taxon>Chloroflexia</taxon>
        <taxon>Chloroflexales</taxon>
        <taxon>Roseiflexineae</taxon>
        <taxon>Roseiflexaceae</taxon>
        <taxon>Kouleothrix</taxon>
    </lineage>
</organism>
<reference evidence="2 3" key="1">
    <citation type="submission" date="2015-09" db="EMBL/GenBank/DDBJ databases">
        <title>Draft genome sequence of Kouleothrix aurantiaca JCM 19913.</title>
        <authorList>
            <person name="Hemp J."/>
        </authorList>
    </citation>
    <scope>NUCLEOTIDE SEQUENCE [LARGE SCALE GENOMIC DNA]</scope>
    <source>
        <strain evidence="2 3">COM-B</strain>
    </source>
</reference>
<keyword evidence="3" id="KW-1185">Reference proteome</keyword>
<gene>
    <name evidence="2" type="ORF">SE17_01005</name>
</gene>
<feature type="transmembrane region" description="Helical" evidence="1">
    <location>
        <begin position="76"/>
        <end position="96"/>
    </location>
</feature>